<dbReference type="RefSeq" id="WP_030110653.1">
    <property type="nucleotide sequence ID" value="NZ_BAAABQ010000009.1"/>
</dbReference>
<proteinExistence type="predicted"/>
<dbReference type="Pfam" id="PF07661">
    <property type="entry name" value="MORN_2"/>
    <property type="match status" value="2"/>
</dbReference>
<comment type="caution">
    <text evidence="1">The sequence shown here is derived from an EMBL/GenBank/DDBJ whole genome shotgun (WGS) entry which is preliminary data.</text>
</comment>
<dbReference type="SUPFAM" id="SSF82185">
    <property type="entry name" value="Histone H3 K4-specific methyltransferase SET7/9 N-terminal domain"/>
    <property type="match status" value="1"/>
</dbReference>
<keyword evidence="2" id="KW-1185">Reference proteome</keyword>
<organism evidence="1 2">
    <name type="scientific">Kutzneria viridogrisea</name>
    <dbReference type="NCBI Taxonomy" id="47990"/>
    <lineage>
        <taxon>Bacteria</taxon>
        <taxon>Bacillati</taxon>
        <taxon>Actinomycetota</taxon>
        <taxon>Actinomycetes</taxon>
        <taxon>Pseudonocardiales</taxon>
        <taxon>Pseudonocardiaceae</taxon>
        <taxon>Kutzneria</taxon>
    </lineage>
</organism>
<dbReference type="Gene3D" id="3.90.930.1">
    <property type="match status" value="1"/>
</dbReference>
<dbReference type="EMBL" id="JACJID010000002">
    <property type="protein sequence ID" value="MBA8926638.1"/>
    <property type="molecule type" value="Genomic_DNA"/>
</dbReference>
<dbReference type="Proteomes" id="UP000517916">
    <property type="component" value="Unassembled WGS sequence"/>
</dbReference>
<accession>A0ABR6BIC4</accession>
<evidence type="ECO:0000313" key="1">
    <source>
        <dbReference type="EMBL" id="MBA8926638.1"/>
    </source>
</evidence>
<gene>
    <name evidence="1" type="ORF">BC739_003837</name>
</gene>
<sequence length="115" mass="13144">MRRIDVEGDDVGWDDGQRLPHNGKPFTGEAVVHGWSGAVVSLVTYLDGLEDGLRREWYEEGQLKSELLVHRGIVQGTAREWHENGQLARERHFDERGNLTTECQWDENGHPVPRS</sequence>
<evidence type="ECO:0000313" key="2">
    <source>
        <dbReference type="Proteomes" id="UP000517916"/>
    </source>
</evidence>
<name>A0ABR6BIC4_9PSEU</name>
<protein>
    <submittedName>
        <fullName evidence="1">Antitoxin component YwqK of YwqJK toxin-antitoxin module</fullName>
    </submittedName>
</protein>
<reference evidence="1 2" key="1">
    <citation type="submission" date="2020-08" db="EMBL/GenBank/DDBJ databases">
        <title>Genomic Encyclopedia of Archaeal and Bacterial Type Strains, Phase II (KMG-II): from individual species to whole genera.</title>
        <authorList>
            <person name="Goeker M."/>
        </authorList>
    </citation>
    <scope>NUCLEOTIDE SEQUENCE [LARGE SCALE GENOMIC DNA]</scope>
    <source>
        <strain evidence="1 2">DSM 43850</strain>
    </source>
</reference>
<dbReference type="InterPro" id="IPR011652">
    <property type="entry name" value="MORN_2"/>
</dbReference>